<feature type="compositionally biased region" description="Basic and acidic residues" evidence="1">
    <location>
        <begin position="30"/>
        <end position="54"/>
    </location>
</feature>
<sequence length="54" mass="6172">MSQKNDQQPKKVVIKFSVDCSSSEAAKQLRRSEFEESVKKDSDMYGKKKNNSDS</sequence>
<dbReference type="Proteomes" id="UP000753376">
    <property type="component" value="Unassembled WGS sequence"/>
</dbReference>
<reference evidence="2 3" key="1">
    <citation type="submission" date="2021-05" db="EMBL/GenBank/DDBJ databases">
        <title>Draft genomes of bacteria isolated from model marine particles.</title>
        <authorList>
            <person name="Datta M.S."/>
            <person name="Schwartzman J.A."/>
            <person name="Enke T.N."/>
            <person name="Saavedra J."/>
            <person name="Cermak N."/>
            <person name="Cordero O.X."/>
        </authorList>
    </citation>
    <scope>NUCLEOTIDE SEQUENCE [LARGE SCALE GENOMIC DNA]</scope>
    <source>
        <strain evidence="2 3">D2M19</strain>
    </source>
</reference>
<protein>
    <submittedName>
        <fullName evidence="2">ATPase</fullName>
    </submittedName>
</protein>
<proteinExistence type="predicted"/>
<comment type="caution">
    <text evidence="2">The sequence shown here is derived from an EMBL/GenBank/DDBJ whole genome shotgun (WGS) entry which is preliminary data.</text>
</comment>
<evidence type="ECO:0000256" key="1">
    <source>
        <dbReference type="SAM" id="MobiDB-lite"/>
    </source>
</evidence>
<feature type="region of interest" description="Disordered" evidence="1">
    <location>
        <begin position="24"/>
        <end position="54"/>
    </location>
</feature>
<keyword evidence="3" id="KW-1185">Reference proteome</keyword>
<evidence type="ECO:0000313" key="2">
    <source>
        <dbReference type="EMBL" id="MBU2874164.1"/>
    </source>
</evidence>
<accession>A0ABS6A8T3</accession>
<evidence type="ECO:0000313" key="3">
    <source>
        <dbReference type="Proteomes" id="UP000753376"/>
    </source>
</evidence>
<organism evidence="2 3">
    <name type="scientific">Marinobacter salexigens</name>
    <dbReference type="NCBI Taxonomy" id="1925763"/>
    <lineage>
        <taxon>Bacteria</taxon>
        <taxon>Pseudomonadati</taxon>
        <taxon>Pseudomonadota</taxon>
        <taxon>Gammaproteobacteria</taxon>
        <taxon>Pseudomonadales</taxon>
        <taxon>Marinobacteraceae</taxon>
        <taxon>Marinobacter</taxon>
    </lineage>
</organism>
<dbReference type="RefSeq" id="WP_153045480.1">
    <property type="nucleotide sequence ID" value="NZ_JAHKPV010000017.1"/>
</dbReference>
<gene>
    <name evidence="2" type="ORF">KO508_09115</name>
</gene>
<name>A0ABS6A8T3_9GAMM</name>
<dbReference type="EMBL" id="JAHKPV010000017">
    <property type="protein sequence ID" value="MBU2874164.1"/>
    <property type="molecule type" value="Genomic_DNA"/>
</dbReference>